<proteinExistence type="predicted"/>
<comment type="caution">
    <text evidence="2">The sequence shown here is derived from an EMBL/GenBank/DDBJ whole genome shotgun (WGS) entry which is preliminary data.</text>
</comment>
<organism evidence="2 3">
    <name type="scientific">Haoranjiania flava</name>
    <dbReference type="NCBI Taxonomy" id="1856322"/>
    <lineage>
        <taxon>Bacteria</taxon>
        <taxon>Pseudomonadati</taxon>
        <taxon>Bacteroidota</taxon>
        <taxon>Chitinophagia</taxon>
        <taxon>Chitinophagales</taxon>
        <taxon>Chitinophagaceae</taxon>
        <taxon>Haoranjiania</taxon>
    </lineage>
</organism>
<dbReference type="EMBL" id="JAOTPL010000008">
    <property type="protein sequence ID" value="MCU7694290.1"/>
    <property type="molecule type" value="Genomic_DNA"/>
</dbReference>
<sequence length="194" mass="22651">MTDTNALEAVYRHPLFKNDALEKIFAAHELVHFSKGDYLLKEQKIANEYFILQSGLARSFVYDYTGNDITITFFGEKEIIIEVSSLFQRVPSQENIQALTDCCCWRIGFQDFQQLFHSIESFREWGRSWMAEQLFLSKQRSVEMITTSAKERYLKLMNEKPRVLQLAPLKQIATYLGITDSSLSRIRKELSDKD</sequence>
<reference evidence="2" key="1">
    <citation type="submission" date="2022-10" db="EMBL/GenBank/DDBJ databases">
        <authorList>
            <person name="Kim H.S."/>
            <person name="Kim J.-S."/>
            <person name="Suh M.K."/>
            <person name="Eom M.K."/>
            <person name="Lee J.-S."/>
        </authorList>
    </citation>
    <scope>NUCLEOTIDE SEQUENCE</scope>
    <source>
        <strain evidence="2">LIP-5</strain>
    </source>
</reference>
<dbReference type="InterPro" id="IPR014710">
    <property type="entry name" value="RmlC-like_jellyroll"/>
</dbReference>
<dbReference type="RefSeq" id="WP_263037776.1">
    <property type="nucleotide sequence ID" value="NZ_JAOTPL010000008.1"/>
</dbReference>
<dbReference type="Pfam" id="PF00027">
    <property type="entry name" value="cNMP_binding"/>
    <property type="match status" value="1"/>
</dbReference>
<dbReference type="CDD" id="cd00038">
    <property type="entry name" value="CAP_ED"/>
    <property type="match status" value="1"/>
</dbReference>
<dbReference type="InterPro" id="IPR018490">
    <property type="entry name" value="cNMP-bd_dom_sf"/>
</dbReference>
<evidence type="ECO:0000313" key="2">
    <source>
        <dbReference type="EMBL" id="MCU7694290.1"/>
    </source>
</evidence>
<dbReference type="InterPro" id="IPR000595">
    <property type="entry name" value="cNMP-bd_dom"/>
</dbReference>
<evidence type="ECO:0000259" key="1">
    <source>
        <dbReference type="PROSITE" id="PS50042"/>
    </source>
</evidence>
<feature type="domain" description="Cyclic nucleotide-binding" evidence="1">
    <location>
        <begin position="21"/>
        <end position="116"/>
    </location>
</feature>
<dbReference type="SUPFAM" id="SSF51206">
    <property type="entry name" value="cAMP-binding domain-like"/>
    <property type="match status" value="1"/>
</dbReference>
<evidence type="ECO:0000313" key="3">
    <source>
        <dbReference type="Proteomes" id="UP001209317"/>
    </source>
</evidence>
<dbReference type="Gene3D" id="2.60.120.10">
    <property type="entry name" value="Jelly Rolls"/>
    <property type="match status" value="1"/>
</dbReference>
<protein>
    <submittedName>
        <fullName evidence="2">Crp/Fnr family transcriptional regulator</fullName>
    </submittedName>
</protein>
<dbReference type="Proteomes" id="UP001209317">
    <property type="component" value="Unassembled WGS sequence"/>
</dbReference>
<dbReference type="PROSITE" id="PS50042">
    <property type="entry name" value="CNMP_BINDING_3"/>
    <property type="match status" value="1"/>
</dbReference>
<gene>
    <name evidence="2" type="ORF">OD355_07160</name>
</gene>
<dbReference type="SMART" id="SM00100">
    <property type="entry name" value="cNMP"/>
    <property type="match status" value="1"/>
</dbReference>
<dbReference type="AlphaFoldDB" id="A0AAE3LQ89"/>
<accession>A0AAE3LQ89</accession>
<name>A0AAE3LQ89_9BACT</name>
<keyword evidence="3" id="KW-1185">Reference proteome</keyword>